<evidence type="ECO:0000313" key="7">
    <source>
        <dbReference type="Proteomes" id="UP000482800"/>
    </source>
</evidence>
<dbReference type="RefSeq" id="WP_173053695.1">
    <property type="nucleotide sequence ID" value="NZ_BAABGO010000012.1"/>
</dbReference>
<gene>
    <name evidence="6" type="primary">cfa</name>
    <name evidence="6" type="ORF">Phou_008670</name>
</gene>
<dbReference type="Pfam" id="PF02353">
    <property type="entry name" value="CMAS"/>
    <property type="match status" value="1"/>
</dbReference>
<comment type="similarity">
    <text evidence="1">Belongs to the CFA/CMAS family.</text>
</comment>
<evidence type="ECO:0000256" key="2">
    <source>
        <dbReference type="ARBA" id="ARBA00022603"/>
    </source>
</evidence>
<evidence type="ECO:0000256" key="4">
    <source>
        <dbReference type="ARBA" id="ARBA00022691"/>
    </source>
</evidence>
<organism evidence="6 7">
    <name type="scientific">Phytohabitans houttuyneae</name>
    <dbReference type="NCBI Taxonomy" id="1076126"/>
    <lineage>
        <taxon>Bacteria</taxon>
        <taxon>Bacillati</taxon>
        <taxon>Actinomycetota</taxon>
        <taxon>Actinomycetes</taxon>
        <taxon>Micromonosporales</taxon>
        <taxon>Micromonosporaceae</taxon>
    </lineage>
</organism>
<evidence type="ECO:0000313" key="6">
    <source>
        <dbReference type="EMBL" id="GFJ76687.1"/>
    </source>
</evidence>
<name>A0A6V8K4I6_9ACTN</name>
<keyword evidence="3" id="KW-0808">Transferase</keyword>
<evidence type="ECO:0000256" key="5">
    <source>
        <dbReference type="ARBA" id="ARBA00023098"/>
    </source>
</evidence>
<proteinExistence type="inferred from homology"/>
<dbReference type="AlphaFoldDB" id="A0A6V8K4I6"/>
<dbReference type="InterPro" id="IPR003333">
    <property type="entry name" value="CMAS"/>
</dbReference>
<dbReference type="SUPFAM" id="SSF53335">
    <property type="entry name" value="S-adenosyl-L-methionine-dependent methyltransferases"/>
    <property type="match status" value="1"/>
</dbReference>
<sequence>MAVSDLINALQRRYQEFSASRTAVPFAVATAGGPAHRFGAGDPVFTITVKDERGAKALAGLDQFGVAVAYLKGWLDVDGDLAEALKMRAFFKDFHPIAFLSRFTPAAIWRGRKEDDRRAISQHYDEDSEFFLTFLDERHRCYTEGVFASDDELLEDAMTRKMDLAIDAIGVKPGDRVLEVGGGWGAFSEHAARRGIDVTTTTLSKESERYLLDLFEREKLPVKVVRQHIFGYKDPDRFDAIVNMGVTEHLPDYRTTLAKYAELLRPGGRVYLDALAMRRKHMVSTFMKRYIYPGNSAPLLLHQYLRHVARSPFELLSVTDDRHNYFLTCREWAKRLDDAREDVIARWGEPLYRRFRLFLWGSAAGFDTGLVQAYRWVLQLPARPAT</sequence>
<dbReference type="Gene3D" id="3.40.50.150">
    <property type="entry name" value="Vaccinia Virus protein VP39"/>
    <property type="match status" value="1"/>
</dbReference>
<accession>A0A6V8K4I6</accession>
<reference evidence="6 7" key="2">
    <citation type="submission" date="2020-03" db="EMBL/GenBank/DDBJ databases">
        <authorList>
            <person name="Ichikawa N."/>
            <person name="Kimura A."/>
            <person name="Kitahashi Y."/>
            <person name="Uohara A."/>
        </authorList>
    </citation>
    <scope>NUCLEOTIDE SEQUENCE [LARGE SCALE GENOMIC DNA]</scope>
    <source>
        <strain evidence="6 7">NBRC 108639</strain>
    </source>
</reference>
<keyword evidence="4" id="KW-0949">S-adenosyl-L-methionine</keyword>
<dbReference type="GO" id="GO:0008168">
    <property type="term" value="F:methyltransferase activity"/>
    <property type="evidence" value="ECO:0007669"/>
    <property type="project" value="UniProtKB-KW"/>
</dbReference>
<keyword evidence="5" id="KW-0443">Lipid metabolism</keyword>
<comment type="caution">
    <text evidence="6">The sequence shown here is derived from an EMBL/GenBank/DDBJ whole genome shotgun (WGS) entry which is preliminary data.</text>
</comment>
<reference evidence="6 7" key="1">
    <citation type="submission" date="2020-03" db="EMBL/GenBank/DDBJ databases">
        <title>Whole genome shotgun sequence of Phytohabitans houttuyneae NBRC 108639.</title>
        <authorList>
            <person name="Komaki H."/>
            <person name="Tamura T."/>
        </authorList>
    </citation>
    <scope>NUCLEOTIDE SEQUENCE [LARGE SCALE GENOMIC DNA]</scope>
    <source>
        <strain evidence="6 7">NBRC 108639</strain>
    </source>
</reference>
<dbReference type="InterPro" id="IPR050723">
    <property type="entry name" value="CFA/CMAS"/>
</dbReference>
<dbReference type="CDD" id="cd02440">
    <property type="entry name" value="AdoMet_MTases"/>
    <property type="match status" value="1"/>
</dbReference>
<protein>
    <submittedName>
        <fullName evidence="6">Cyclopropane-fatty-acyl-phospholipid synthase</fullName>
    </submittedName>
</protein>
<dbReference type="Proteomes" id="UP000482800">
    <property type="component" value="Unassembled WGS sequence"/>
</dbReference>
<dbReference type="InterPro" id="IPR029063">
    <property type="entry name" value="SAM-dependent_MTases_sf"/>
</dbReference>
<dbReference type="GO" id="GO:0032259">
    <property type="term" value="P:methylation"/>
    <property type="evidence" value="ECO:0007669"/>
    <property type="project" value="UniProtKB-KW"/>
</dbReference>
<dbReference type="PANTHER" id="PTHR43667:SF1">
    <property type="entry name" value="CYCLOPROPANE-FATTY-ACYL-PHOSPHOLIPID SYNTHASE"/>
    <property type="match status" value="1"/>
</dbReference>
<evidence type="ECO:0000256" key="1">
    <source>
        <dbReference type="ARBA" id="ARBA00010815"/>
    </source>
</evidence>
<keyword evidence="2" id="KW-0489">Methyltransferase</keyword>
<dbReference type="PANTHER" id="PTHR43667">
    <property type="entry name" value="CYCLOPROPANE-FATTY-ACYL-PHOSPHOLIPID SYNTHASE"/>
    <property type="match status" value="1"/>
</dbReference>
<evidence type="ECO:0000256" key="3">
    <source>
        <dbReference type="ARBA" id="ARBA00022679"/>
    </source>
</evidence>
<dbReference type="PIRSF" id="PIRSF003085">
    <property type="entry name" value="CMAS"/>
    <property type="match status" value="1"/>
</dbReference>
<dbReference type="GO" id="GO:0008610">
    <property type="term" value="P:lipid biosynthetic process"/>
    <property type="evidence" value="ECO:0007669"/>
    <property type="project" value="InterPro"/>
</dbReference>
<keyword evidence="7" id="KW-1185">Reference proteome</keyword>
<dbReference type="EMBL" id="BLPF01000001">
    <property type="protein sequence ID" value="GFJ76687.1"/>
    <property type="molecule type" value="Genomic_DNA"/>
</dbReference>